<evidence type="ECO:0008006" key="2">
    <source>
        <dbReference type="Google" id="ProtNLM"/>
    </source>
</evidence>
<dbReference type="ExpressionAtlas" id="N1QZE3">
    <property type="expression patterns" value="baseline"/>
</dbReference>
<protein>
    <recommendedName>
        <fullName evidence="2">DUF4220 domain-containing protein</fullName>
    </recommendedName>
</protein>
<accession>N1QZE3</accession>
<sequence>MDMGLPIGNGSDASDELMETDPSCYYVSDDIDYQCPSNYTSELDSRFVKKIVRQLWRVEAVMIANAILGGVIVGIGTYGHRYRHYGITRYLLLGATTLFLPITSYVITATGSIGGEFTVSIEKTLPAECWQLRERSDQHGDSLTDKEDAPPPLIVMGEDERQLLRCRFARYKLINVISTETLKFARSILLKDGQHEMAFKMIANELSFIHGYCILCGIDIIVVVYLAAHSKMYSPDPGQRLGPQDLKAMQQVTEASRDMKTAATHLSHYCAYLMASCPELLPDDDAWSKDLHNEVNAERALSVESGTRVSSMPPEARYRRLVELLGAAQNHEVLKDAAKLAEQLGELTGGEEMAWELLTRFWSE</sequence>
<reference evidence="1" key="1">
    <citation type="submission" date="2015-06" db="UniProtKB">
        <authorList>
            <consortium name="EnsemblPlants"/>
        </authorList>
    </citation>
    <scope>IDENTIFICATION</scope>
</reference>
<organism evidence="1">
    <name type="scientific">Aegilops tauschii</name>
    <name type="common">Tausch's goatgrass</name>
    <name type="synonym">Aegilops squarrosa</name>
    <dbReference type="NCBI Taxonomy" id="37682"/>
    <lineage>
        <taxon>Eukaryota</taxon>
        <taxon>Viridiplantae</taxon>
        <taxon>Streptophyta</taxon>
        <taxon>Embryophyta</taxon>
        <taxon>Tracheophyta</taxon>
        <taxon>Spermatophyta</taxon>
        <taxon>Magnoliopsida</taxon>
        <taxon>Liliopsida</taxon>
        <taxon>Poales</taxon>
        <taxon>Poaceae</taxon>
        <taxon>BOP clade</taxon>
        <taxon>Pooideae</taxon>
        <taxon>Triticodae</taxon>
        <taxon>Triticeae</taxon>
        <taxon>Triticinae</taxon>
        <taxon>Aegilops</taxon>
    </lineage>
</organism>
<dbReference type="EnsemblPlants" id="EMT14657">
    <property type="protein sequence ID" value="EMT14657"/>
    <property type="gene ID" value="F775_12619"/>
</dbReference>
<proteinExistence type="predicted"/>
<evidence type="ECO:0000313" key="1">
    <source>
        <dbReference type="EnsemblPlants" id="EMT14657"/>
    </source>
</evidence>
<dbReference type="PANTHER" id="PTHR31325">
    <property type="entry name" value="OS01G0798800 PROTEIN-RELATED"/>
    <property type="match status" value="1"/>
</dbReference>
<name>N1QZE3_AEGTA</name>
<dbReference type="AlphaFoldDB" id="N1QZE3"/>